<feature type="transmembrane region" description="Helical" evidence="6">
    <location>
        <begin position="74"/>
        <end position="95"/>
    </location>
</feature>
<evidence type="ECO:0000259" key="7">
    <source>
        <dbReference type="PROSITE" id="PS50850"/>
    </source>
</evidence>
<evidence type="ECO:0000256" key="3">
    <source>
        <dbReference type="ARBA" id="ARBA00022692"/>
    </source>
</evidence>
<dbReference type="PANTHER" id="PTHR23526">
    <property type="entry name" value="INTEGRAL MEMBRANE TRANSPORT PROTEIN-RELATED"/>
    <property type="match status" value="1"/>
</dbReference>
<sequence length="421" mass="45763">MMGSRILLRGKADGSVMRKLRGALQHIKLELGPDAWHNFRIDTSASLLFAFFNVVYNQFYIAMALRAGATDFQAGLLAAAPAVGLMLSPVWASFIERSQPRPYMVWPNLIGRALIVLPAFFGVPVVFVATALVFQLLMGVQAPAYAALIPRMYPPRHRGRLMGNVRVAMVVLMIPMAYAVGRWMDEAGSGGPLAAAAVLGVLSILLFTRIRESEPVKTSSDPPRRDGLKGQWQLVRESKELSLFLLATTFTGFCNIAAGPLYQIIQVDRLALSNVEIGYARIVYYVFLLASYFVAGWVIDRYSARHTVVYGLAAFAIVPVLYALFGNYPAVLAGSAVLAIGDAIWDIGFMTYVFRLAPGREAAAFGLHMMLFGIRGTIGPILSTALSGIGVPMTALLAAAALFGWMGVALFLLLGRRTRHA</sequence>
<dbReference type="SUPFAM" id="SSF103473">
    <property type="entry name" value="MFS general substrate transporter"/>
    <property type="match status" value="1"/>
</dbReference>
<feature type="transmembrane region" description="Helical" evidence="6">
    <location>
        <begin position="241"/>
        <end position="262"/>
    </location>
</feature>
<evidence type="ECO:0000256" key="6">
    <source>
        <dbReference type="SAM" id="Phobius"/>
    </source>
</evidence>
<feature type="transmembrane region" description="Helical" evidence="6">
    <location>
        <begin position="366"/>
        <end position="389"/>
    </location>
</feature>
<feature type="transmembrane region" description="Helical" evidence="6">
    <location>
        <begin position="161"/>
        <end position="181"/>
    </location>
</feature>
<dbReference type="InterPro" id="IPR052528">
    <property type="entry name" value="Sugar_transport-like"/>
</dbReference>
<dbReference type="PANTHER" id="PTHR23526:SF2">
    <property type="entry name" value="MAJOR FACILITATOR SUPERFAMILY (MFS) PROFILE DOMAIN-CONTAINING PROTEIN"/>
    <property type="match status" value="1"/>
</dbReference>
<accession>A0ABN7S4P9</accession>
<feature type="transmembrane region" description="Helical" evidence="6">
    <location>
        <begin position="43"/>
        <end position="62"/>
    </location>
</feature>
<dbReference type="PROSITE" id="PS50850">
    <property type="entry name" value="MFS"/>
    <property type="match status" value="1"/>
</dbReference>
<comment type="caution">
    <text evidence="8">The sequence shown here is derived from an EMBL/GenBank/DDBJ whole genome shotgun (WGS) entry which is preliminary data.</text>
</comment>
<gene>
    <name evidence="8" type="primary">txxe 3499</name>
    <name evidence="8" type="ORF">TXXE_16745</name>
</gene>
<feature type="transmembrane region" description="Helical" evidence="6">
    <location>
        <begin position="331"/>
        <end position="354"/>
    </location>
</feature>
<dbReference type="Proteomes" id="UP000681526">
    <property type="component" value="Unassembled WGS sequence"/>
</dbReference>
<evidence type="ECO:0000256" key="5">
    <source>
        <dbReference type="ARBA" id="ARBA00023136"/>
    </source>
</evidence>
<reference evidence="8 9" key="1">
    <citation type="submission" date="2021-04" db="EMBL/GenBank/DDBJ databases">
        <authorList>
            <person name="Rakotoarivonina H."/>
        </authorList>
    </citation>
    <scope>NUCLEOTIDE SEQUENCE [LARGE SCALE GENOMIC DNA]</scope>
    <source>
        <strain evidence="8 9">XE</strain>
    </source>
</reference>
<dbReference type="Gene3D" id="1.20.1250.20">
    <property type="entry name" value="MFS general substrate transporter like domains"/>
    <property type="match status" value="2"/>
</dbReference>
<evidence type="ECO:0000313" key="8">
    <source>
        <dbReference type="EMBL" id="CAG5091856.1"/>
    </source>
</evidence>
<feature type="transmembrane region" description="Helical" evidence="6">
    <location>
        <begin position="282"/>
        <end position="300"/>
    </location>
</feature>
<evidence type="ECO:0000256" key="1">
    <source>
        <dbReference type="ARBA" id="ARBA00004651"/>
    </source>
</evidence>
<keyword evidence="2" id="KW-0813">Transport</keyword>
<evidence type="ECO:0000256" key="2">
    <source>
        <dbReference type="ARBA" id="ARBA00022448"/>
    </source>
</evidence>
<keyword evidence="3 6" id="KW-0812">Transmembrane</keyword>
<proteinExistence type="predicted"/>
<dbReference type="InterPro" id="IPR036259">
    <property type="entry name" value="MFS_trans_sf"/>
</dbReference>
<organism evidence="8 9">
    <name type="scientific">Thermobacillus xylanilyticus</name>
    <dbReference type="NCBI Taxonomy" id="76633"/>
    <lineage>
        <taxon>Bacteria</taxon>
        <taxon>Bacillati</taxon>
        <taxon>Bacillota</taxon>
        <taxon>Bacilli</taxon>
        <taxon>Bacillales</taxon>
        <taxon>Paenibacillaceae</taxon>
        <taxon>Thermobacillus</taxon>
    </lineage>
</organism>
<dbReference type="InterPro" id="IPR011701">
    <property type="entry name" value="MFS"/>
</dbReference>
<dbReference type="EMBL" id="CAJRAY010000085">
    <property type="protein sequence ID" value="CAG5091856.1"/>
    <property type="molecule type" value="Genomic_DNA"/>
</dbReference>
<comment type="subcellular location">
    <subcellularLocation>
        <location evidence="1">Cell membrane</location>
        <topology evidence="1">Multi-pass membrane protein</topology>
    </subcellularLocation>
</comment>
<evidence type="ECO:0000313" key="9">
    <source>
        <dbReference type="Proteomes" id="UP000681526"/>
    </source>
</evidence>
<keyword evidence="9" id="KW-1185">Reference proteome</keyword>
<feature type="transmembrane region" description="Helical" evidence="6">
    <location>
        <begin position="307"/>
        <end position="325"/>
    </location>
</feature>
<keyword evidence="4 6" id="KW-1133">Transmembrane helix</keyword>
<name>A0ABN7S4P9_THEXY</name>
<feature type="domain" description="Major facilitator superfamily (MFS) profile" evidence="7">
    <location>
        <begin position="235"/>
        <end position="421"/>
    </location>
</feature>
<protein>
    <submittedName>
        <fullName evidence="8">Major facilitator superfamily MFS_1</fullName>
    </submittedName>
</protein>
<dbReference type="Pfam" id="PF07690">
    <property type="entry name" value="MFS_1"/>
    <property type="match status" value="1"/>
</dbReference>
<feature type="transmembrane region" description="Helical" evidence="6">
    <location>
        <begin position="395"/>
        <end position="415"/>
    </location>
</feature>
<dbReference type="InterPro" id="IPR020846">
    <property type="entry name" value="MFS_dom"/>
</dbReference>
<feature type="transmembrane region" description="Helical" evidence="6">
    <location>
        <begin position="115"/>
        <end position="140"/>
    </location>
</feature>
<evidence type="ECO:0000256" key="4">
    <source>
        <dbReference type="ARBA" id="ARBA00022989"/>
    </source>
</evidence>
<keyword evidence="5 6" id="KW-0472">Membrane</keyword>
<feature type="transmembrane region" description="Helical" evidence="6">
    <location>
        <begin position="187"/>
        <end position="207"/>
    </location>
</feature>